<proteinExistence type="predicted"/>
<dbReference type="HOGENOM" id="CLU_105386_0_0_7"/>
<dbReference type="STRING" id="690850.Desaf_1733"/>
<reference evidence="1 2" key="1">
    <citation type="journal article" date="2011" name="J. Bacteriol.">
        <title>Genome sequence of the mercury-methylating and pleomorphic Desulfovibrio africanus Strain Walvis Bay.</title>
        <authorList>
            <person name="Brown S.D."/>
            <person name="Wall J.D."/>
            <person name="Kucken A.M."/>
            <person name="Gilmour C.C."/>
            <person name="Podar M."/>
            <person name="Brandt C.C."/>
            <person name="Teshima H."/>
            <person name="Detter J.C."/>
            <person name="Han C.S."/>
            <person name="Land M.L."/>
            <person name="Lucas S."/>
            <person name="Han J."/>
            <person name="Pennacchio L."/>
            <person name="Nolan M."/>
            <person name="Pitluck S."/>
            <person name="Woyke T."/>
            <person name="Goodwin L."/>
            <person name="Palumbo A.V."/>
            <person name="Elias D.A."/>
        </authorList>
    </citation>
    <scope>NUCLEOTIDE SEQUENCE [LARGE SCALE GENOMIC DNA]</scope>
    <source>
        <strain evidence="1 2">Walvis Bay</strain>
    </source>
</reference>
<dbReference type="RefSeq" id="WP_014259830.1">
    <property type="nucleotide sequence ID" value="NC_016629.1"/>
</dbReference>
<dbReference type="KEGG" id="daf:Desaf_1733"/>
<accession>F3Z1W1</accession>
<dbReference type="EMBL" id="CP003221">
    <property type="protein sequence ID" value="EGJ50069.1"/>
    <property type="molecule type" value="Genomic_DNA"/>
</dbReference>
<evidence type="ECO:0000313" key="2">
    <source>
        <dbReference type="Proteomes" id="UP000007844"/>
    </source>
</evidence>
<dbReference type="Proteomes" id="UP000007844">
    <property type="component" value="Chromosome"/>
</dbReference>
<sequence>MSEGLYLSERESAILGQEFLTWLWFKSEHEGGRFKAGDEWFEVYMEQRVSVEGGSGDGKEVATVAGPHAEMREARMGLSTGKKVNRALLRLAQDGEEWTMQLKAEDFAYNSVRTPKVDTRREQGEDPDGMWLEKLYLLEKCIGFMDLLYRQFLEVRLSSIKWPQELKAFRTWLTAR</sequence>
<evidence type="ECO:0000313" key="1">
    <source>
        <dbReference type="EMBL" id="EGJ50069.1"/>
    </source>
</evidence>
<dbReference type="eggNOG" id="COG2974">
    <property type="taxonomic scope" value="Bacteria"/>
</dbReference>
<protein>
    <submittedName>
        <fullName evidence="1">Uncharacterized protein</fullName>
    </submittedName>
</protein>
<dbReference type="AlphaFoldDB" id="F3Z1W1"/>
<organism evidence="1 2">
    <name type="scientific">Desulfocurvibacter africanus subsp. africanus str. Walvis Bay</name>
    <dbReference type="NCBI Taxonomy" id="690850"/>
    <lineage>
        <taxon>Bacteria</taxon>
        <taxon>Pseudomonadati</taxon>
        <taxon>Thermodesulfobacteriota</taxon>
        <taxon>Desulfovibrionia</taxon>
        <taxon>Desulfovibrionales</taxon>
        <taxon>Desulfovibrionaceae</taxon>
        <taxon>Desulfocurvibacter</taxon>
    </lineage>
</organism>
<name>F3Z1W1_DESAF</name>
<keyword evidence="2" id="KW-1185">Reference proteome</keyword>
<gene>
    <name evidence="1" type="ORF">Desaf_1733</name>
</gene>